<dbReference type="GO" id="GO:0046872">
    <property type="term" value="F:metal ion binding"/>
    <property type="evidence" value="ECO:0007669"/>
    <property type="project" value="UniProtKB-KW"/>
</dbReference>
<keyword evidence="2" id="KW-0479">Metal-binding</keyword>
<dbReference type="GO" id="GO:1901907">
    <property type="term" value="P:diadenosine pentaphosphate catabolic process"/>
    <property type="evidence" value="ECO:0007669"/>
    <property type="project" value="TreeGrafter"/>
</dbReference>
<dbReference type="GO" id="GO:0034432">
    <property type="term" value="F:bis(5'-adenosyl)-pentaphosphatase activity"/>
    <property type="evidence" value="ECO:0007669"/>
    <property type="project" value="TreeGrafter"/>
</dbReference>
<evidence type="ECO:0000313" key="7">
    <source>
        <dbReference type="Proteomes" id="UP000199144"/>
    </source>
</evidence>
<evidence type="ECO:0000256" key="1">
    <source>
        <dbReference type="ARBA" id="ARBA00001946"/>
    </source>
</evidence>
<keyword evidence="7" id="KW-1185">Reference proteome</keyword>
<dbReference type="GO" id="GO:1901909">
    <property type="term" value="P:diadenosine hexaphosphate catabolic process"/>
    <property type="evidence" value="ECO:0007669"/>
    <property type="project" value="TreeGrafter"/>
</dbReference>
<comment type="cofactor">
    <cofactor evidence="1">
        <name>Mg(2+)</name>
        <dbReference type="ChEBI" id="CHEBI:18420"/>
    </cofactor>
</comment>
<dbReference type="GO" id="GO:0071543">
    <property type="term" value="P:diphosphoinositol polyphosphate metabolic process"/>
    <property type="evidence" value="ECO:0007669"/>
    <property type="project" value="TreeGrafter"/>
</dbReference>
<dbReference type="PANTHER" id="PTHR12629:SF0">
    <property type="entry name" value="DIPHOSPHOINOSITOL-POLYPHOSPHATE DIPHOSPHATASE"/>
    <property type="match status" value="1"/>
</dbReference>
<protein>
    <submittedName>
        <fullName evidence="6">8-oxo-dGTP pyrophosphatase MutT, NUDIX family</fullName>
    </submittedName>
</protein>
<dbReference type="GO" id="GO:0005737">
    <property type="term" value="C:cytoplasm"/>
    <property type="evidence" value="ECO:0007669"/>
    <property type="project" value="TreeGrafter"/>
</dbReference>
<dbReference type="OrthoDB" id="7066910at2"/>
<dbReference type="InterPro" id="IPR015797">
    <property type="entry name" value="NUDIX_hydrolase-like_dom_sf"/>
</dbReference>
<accession>A0A1I4RWG7</accession>
<dbReference type="InterPro" id="IPR047198">
    <property type="entry name" value="DDP-like_NUDIX"/>
</dbReference>
<dbReference type="Proteomes" id="UP000199144">
    <property type="component" value="Unassembled WGS sequence"/>
</dbReference>
<name>A0A1I4RWG7_9RHOB</name>
<evidence type="ECO:0000256" key="3">
    <source>
        <dbReference type="ARBA" id="ARBA00022801"/>
    </source>
</evidence>
<proteinExistence type="predicted"/>
<dbReference type="EMBL" id="FOTQ01000009">
    <property type="protein sequence ID" value="SFM56578.1"/>
    <property type="molecule type" value="Genomic_DNA"/>
</dbReference>
<dbReference type="AlphaFoldDB" id="A0A1I4RWG7"/>
<feature type="domain" description="Nudix hydrolase" evidence="5">
    <location>
        <begin position="20"/>
        <end position="152"/>
    </location>
</feature>
<evidence type="ECO:0000256" key="4">
    <source>
        <dbReference type="ARBA" id="ARBA00022842"/>
    </source>
</evidence>
<dbReference type="GO" id="GO:1901911">
    <property type="term" value="P:adenosine 5'-(hexahydrogen pentaphosphate) catabolic process"/>
    <property type="evidence" value="ECO:0007669"/>
    <property type="project" value="TreeGrafter"/>
</dbReference>
<dbReference type="GO" id="GO:0008486">
    <property type="term" value="F:diphosphoinositol-polyphosphate diphosphatase activity"/>
    <property type="evidence" value="ECO:0007669"/>
    <property type="project" value="TreeGrafter"/>
</dbReference>
<evidence type="ECO:0000313" key="6">
    <source>
        <dbReference type="EMBL" id="SFM56578.1"/>
    </source>
</evidence>
<organism evidence="6 7">
    <name type="scientific">Shimia aestuarii</name>
    <dbReference type="NCBI Taxonomy" id="254406"/>
    <lineage>
        <taxon>Bacteria</taxon>
        <taxon>Pseudomonadati</taxon>
        <taxon>Pseudomonadota</taxon>
        <taxon>Alphaproteobacteria</taxon>
        <taxon>Rhodobacterales</taxon>
        <taxon>Roseobacteraceae</taxon>
    </lineage>
</organism>
<dbReference type="GO" id="GO:0034431">
    <property type="term" value="F:bis(5'-adenosyl)-hexaphosphatase activity"/>
    <property type="evidence" value="ECO:0007669"/>
    <property type="project" value="TreeGrafter"/>
</dbReference>
<reference evidence="6 7" key="1">
    <citation type="submission" date="2016-10" db="EMBL/GenBank/DDBJ databases">
        <authorList>
            <person name="de Groot N.N."/>
        </authorList>
    </citation>
    <scope>NUCLEOTIDE SEQUENCE [LARGE SCALE GENOMIC DNA]</scope>
    <source>
        <strain evidence="6 7">DSM 15283</strain>
    </source>
</reference>
<dbReference type="SUPFAM" id="SSF55811">
    <property type="entry name" value="Nudix"/>
    <property type="match status" value="1"/>
</dbReference>
<keyword evidence="3" id="KW-0378">Hydrolase</keyword>
<dbReference type="RefSeq" id="WP_093095650.1">
    <property type="nucleotide sequence ID" value="NZ_FOTQ01000009.1"/>
</dbReference>
<sequence>MTDALKNALSSVVTPLLRRPKRLQVAALCFCDNKTERKVLLITSRDTGRWVLPKGWPIDGLDAPGSALQEAWEEAGVKKAQVNTSAVGTYEYDKRLDGGAEVPVEVQVYETKVEKLVDEFPESDERTRKWVSPNEAAQLVDEPGLQKLLREI</sequence>
<dbReference type="GO" id="GO:0000298">
    <property type="term" value="F:endopolyphosphatase activity"/>
    <property type="evidence" value="ECO:0007669"/>
    <property type="project" value="TreeGrafter"/>
</dbReference>
<dbReference type="PANTHER" id="PTHR12629">
    <property type="entry name" value="DIPHOSPHOINOSITOL POLYPHOSPHATE PHOSPHOHYDROLASE"/>
    <property type="match status" value="1"/>
</dbReference>
<evidence type="ECO:0000256" key="2">
    <source>
        <dbReference type="ARBA" id="ARBA00022723"/>
    </source>
</evidence>
<evidence type="ECO:0000259" key="5">
    <source>
        <dbReference type="PROSITE" id="PS51462"/>
    </source>
</evidence>
<dbReference type="STRING" id="254406.SAMN04488042_10924"/>
<dbReference type="CDD" id="cd04666">
    <property type="entry name" value="NUDIX_DIPP2_like_Nudt4"/>
    <property type="match status" value="1"/>
</dbReference>
<dbReference type="PROSITE" id="PS51462">
    <property type="entry name" value="NUDIX"/>
    <property type="match status" value="1"/>
</dbReference>
<keyword evidence="4" id="KW-0460">Magnesium</keyword>
<dbReference type="Pfam" id="PF00293">
    <property type="entry name" value="NUDIX"/>
    <property type="match status" value="1"/>
</dbReference>
<dbReference type="Gene3D" id="3.90.79.10">
    <property type="entry name" value="Nucleoside Triphosphate Pyrophosphohydrolase"/>
    <property type="match status" value="1"/>
</dbReference>
<dbReference type="InterPro" id="IPR000086">
    <property type="entry name" value="NUDIX_hydrolase_dom"/>
</dbReference>
<gene>
    <name evidence="6" type="ORF">SAMN04488042_10924</name>
</gene>